<evidence type="ECO:0000313" key="2">
    <source>
        <dbReference type="Proteomes" id="UP000224829"/>
    </source>
</evidence>
<evidence type="ECO:0000313" key="1">
    <source>
        <dbReference type="EMBL" id="ARV77471.1"/>
    </source>
</evidence>
<organism evidence="1 2">
    <name type="scientific">Pseudomonas phage Noxifer</name>
    <dbReference type="NCBI Taxonomy" id="2006684"/>
    <lineage>
        <taxon>Viruses</taxon>
        <taxon>Duplodnaviria</taxon>
        <taxon>Heunggongvirae</taxon>
        <taxon>Uroviricota</taxon>
        <taxon>Caudoviricetes</taxon>
        <taxon>Chimalliviridae</taxon>
        <taxon>Noxifervirus</taxon>
        <taxon>Noxifervirus noxifer</taxon>
    </lineage>
</organism>
<accession>A0A1Y0SVC2</accession>
<dbReference type="EMBL" id="MF063068">
    <property type="protein sequence ID" value="ARV77471.1"/>
    <property type="molecule type" value="Genomic_DNA"/>
</dbReference>
<keyword evidence="2" id="KW-1185">Reference proteome</keyword>
<name>A0A1Y0SVC2_9CAUD</name>
<gene>
    <name evidence="1" type="ORF">NOXIFER_306</name>
</gene>
<sequence length="236" mass="27242">MNNKAAEYLGNYAPYYWAICVETHRALGVDAQDLFDEVVITPRLSNSELEVVINKLRARVPDLGFSQAQNHIFRIMGYRSSGLAYEIRRSYSELRKLEELTHPNLWHEYLHVYRDDSVFGYQYGKDECSLFYLEFVFEPRIRGMLGHEDIPDDLMDAYLTMLNISQQKTMSEPMARTLAEQIEHDLQNRVRHTTAMNLVAIALGYKTWPLALGACVDSSIPNLRIPSRFQSVKEAA</sequence>
<proteinExistence type="predicted"/>
<dbReference type="Proteomes" id="UP000224829">
    <property type="component" value="Segment"/>
</dbReference>
<reference evidence="1 2" key="1">
    <citation type="submission" date="2017-05" db="EMBL/GenBank/DDBJ databases">
        <authorList>
            <person name="Song R."/>
            <person name="Chenine A.L."/>
            <person name="Ruprecht R.M."/>
        </authorList>
    </citation>
    <scope>NUCLEOTIDE SEQUENCE [LARGE SCALE GENOMIC DNA]</scope>
</reference>
<protein>
    <submittedName>
        <fullName evidence="1">Uncharacterized protein</fullName>
    </submittedName>
</protein>